<organism evidence="1 2">
    <name type="scientific">Pleurodeles waltl</name>
    <name type="common">Iberian ribbed newt</name>
    <dbReference type="NCBI Taxonomy" id="8319"/>
    <lineage>
        <taxon>Eukaryota</taxon>
        <taxon>Metazoa</taxon>
        <taxon>Chordata</taxon>
        <taxon>Craniata</taxon>
        <taxon>Vertebrata</taxon>
        <taxon>Euteleostomi</taxon>
        <taxon>Amphibia</taxon>
        <taxon>Batrachia</taxon>
        <taxon>Caudata</taxon>
        <taxon>Salamandroidea</taxon>
        <taxon>Salamandridae</taxon>
        <taxon>Pleurodelinae</taxon>
        <taxon>Pleurodeles</taxon>
    </lineage>
</organism>
<sequence length="96" mass="10729">MPRFIHNKSRLLPAREPHSRQMDISLRNKLMATQHSLSGMGRCGPAAEVAVRGREAVEPVLLAWLAAESYLLAADIRCLVTLLDPLRSLYSFAADW</sequence>
<name>A0AAV7QZY2_PLEWA</name>
<protein>
    <submittedName>
        <fullName evidence="1">Uncharacterized protein</fullName>
    </submittedName>
</protein>
<dbReference type="AlphaFoldDB" id="A0AAV7QZY2"/>
<dbReference type="EMBL" id="JANPWB010000010">
    <property type="protein sequence ID" value="KAJ1145434.1"/>
    <property type="molecule type" value="Genomic_DNA"/>
</dbReference>
<evidence type="ECO:0000313" key="1">
    <source>
        <dbReference type="EMBL" id="KAJ1145434.1"/>
    </source>
</evidence>
<dbReference type="Proteomes" id="UP001066276">
    <property type="component" value="Chromosome 6"/>
</dbReference>
<gene>
    <name evidence="1" type="ORF">NDU88_011721</name>
</gene>
<keyword evidence="2" id="KW-1185">Reference proteome</keyword>
<comment type="caution">
    <text evidence="1">The sequence shown here is derived from an EMBL/GenBank/DDBJ whole genome shotgun (WGS) entry which is preliminary data.</text>
</comment>
<reference evidence="1" key="1">
    <citation type="journal article" date="2022" name="bioRxiv">
        <title>Sequencing and chromosome-scale assembly of the giantPleurodeles waltlgenome.</title>
        <authorList>
            <person name="Brown T."/>
            <person name="Elewa A."/>
            <person name="Iarovenko S."/>
            <person name="Subramanian E."/>
            <person name="Araus A.J."/>
            <person name="Petzold A."/>
            <person name="Susuki M."/>
            <person name="Suzuki K.-i.T."/>
            <person name="Hayashi T."/>
            <person name="Toyoda A."/>
            <person name="Oliveira C."/>
            <person name="Osipova E."/>
            <person name="Leigh N.D."/>
            <person name="Simon A."/>
            <person name="Yun M.H."/>
        </authorList>
    </citation>
    <scope>NUCLEOTIDE SEQUENCE</scope>
    <source>
        <strain evidence="1">20211129_DDA</strain>
        <tissue evidence="1">Liver</tissue>
    </source>
</reference>
<accession>A0AAV7QZY2</accession>
<evidence type="ECO:0000313" key="2">
    <source>
        <dbReference type="Proteomes" id="UP001066276"/>
    </source>
</evidence>
<proteinExistence type="predicted"/>